<feature type="binding site" evidence="15">
    <location>
        <position position="478"/>
    </location>
    <ligand>
        <name>Mg(2+)</name>
        <dbReference type="ChEBI" id="CHEBI:18420"/>
        <note>shared with alpha subunit</note>
    </ligand>
</feature>
<dbReference type="PANTHER" id="PTHR10947:SF0">
    <property type="entry name" value="PHENYLALANINE--TRNA LIGASE BETA SUBUNIT"/>
    <property type="match status" value="1"/>
</dbReference>
<dbReference type="GO" id="GO:0005524">
    <property type="term" value="F:ATP binding"/>
    <property type="evidence" value="ECO:0007669"/>
    <property type="project" value="UniProtKB-UniRule"/>
</dbReference>
<keyword evidence="9 15" id="KW-0067">ATP-binding</keyword>
<comment type="subcellular location">
    <subcellularLocation>
        <location evidence="1 15">Cytoplasm</location>
    </subcellularLocation>
</comment>
<dbReference type="EMBL" id="SRSO01000029">
    <property type="protein sequence ID" value="TGV01012.1"/>
    <property type="molecule type" value="Genomic_DNA"/>
</dbReference>
<dbReference type="PANTHER" id="PTHR10947">
    <property type="entry name" value="PHENYLALANYL-TRNA SYNTHETASE BETA CHAIN AND LEUCINE-RICH REPEAT-CONTAINING PROTEIN 47"/>
    <property type="match status" value="1"/>
</dbReference>
<dbReference type="Pfam" id="PF03484">
    <property type="entry name" value="B5"/>
    <property type="match status" value="1"/>
</dbReference>
<dbReference type="InterPro" id="IPR002547">
    <property type="entry name" value="tRNA-bd_dom"/>
</dbReference>
<evidence type="ECO:0000256" key="14">
    <source>
        <dbReference type="ARBA" id="ARBA00049255"/>
    </source>
</evidence>
<keyword evidence="21" id="KW-1185">Reference proteome</keyword>
<evidence type="ECO:0000256" key="8">
    <source>
        <dbReference type="ARBA" id="ARBA00022741"/>
    </source>
</evidence>
<accession>A0A4S1DUD1</accession>
<keyword evidence="13 15" id="KW-0030">Aminoacyl-tRNA synthetase</keyword>
<dbReference type="CDD" id="cd02796">
    <property type="entry name" value="tRNA_bind_bactPheRS"/>
    <property type="match status" value="1"/>
</dbReference>
<gene>
    <name evidence="15" type="primary">pheT</name>
    <name evidence="20" type="ORF">EM932_17240</name>
</gene>
<evidence type="ECO:0000256" key="2">
    <source>
        <dbReference type="ARBA" id="ARBA00008653"/>
    </source>
</evidence>
<dbReference type="InterPro" id="IPR009061">
    <property type="entry name" value="DNA-bd_dom_put_sf"/>
</dbReference>
<dbReference type="FunFam" id="3.50.40.10:FF:000001">
    <property type="entry name" value="Phenylalanine--tRNA ligase beta subunit"/>
    <property type="match status" value="1"/>
</dbReference>
<dbReference type="Gene3D" id="3.30.930.10">
    <property type="entry name" value="Bira Bifunctional Protein, Domain 2"/>
    <property type="match status" value="1"/>
</dbReference>
<dbReference type="SUPFAM" id="SSF56037">
    <property type="entry name" value="PheT/TilS domain"/>
    <property type="match status" value="1"/>
</dbReference>
<dbReference type="InterPro" id="IPR041616">
    <property type="entry name" value="PheRS_beta_core"/>
</dbReference>
<evidence type="ECO:0000259" key="19">
    <source>
        <dbReference type="PROSITE" id="PS51483"/>
    </source>
</evidence>
<dbReference type="EC" id="6.1.1.20" evidence="15"/>
<dbReference type="NCBIfam" id="TIGR00472">
    <property type="entry name" value="pheT_bact"/>
    <property type="match status" value="1"/>
</dbReference>
<comment type="catalytic activity">
    <reaction evidence="14 15">
        <text>tRNA(Phe) + L-phenylalanine + ATP = L-phenylalanyl-tRNA(Phe) + AMP + diphosphate + H(+)</text>
        <dbReference type="Rhea" id="RHEA:19413"/>
        <dbReference type="Rhea" id="RHEA-COMP:9668"/>
        <dbReference type="Rhea" id="RHEA-COMP:9699"/>
        <dbReference type="ChEBI" id="CHEBI:15378"/>
        <dbReference type="ChEBI" id="CHEBI:30616"/>
        <dbReference type="ChEBI" id="CHEBI:33019"/>
        <dbReference type="ChEBI" id="CHEBI:58095"/>
        <dbReference type="ChEBI" id="CHEBI:78442"/>
        <dbReference type="ChEBI" id="CHEBI:78531"/>
        <dbReference type="ChEBI" id="CHEBI:456215"/>
        <dbReference type="EC" id="6.1.1.20"/>
    </reaction>
</comment>
<feature type="domain" description="TRNA-binding" evidence="17">
    <location>
        <begin position="42"/>
        <end position="155"/>
    </location>
</feature>
<dbReference type="SUPFAM" id="SSF55681">
    <property type="entry name" value="Class II aaRS and biotin synthetases"/>
    <property type="match status" value="1"/>
</dbReference>
<keyword evidence="12 15" id="KW-0648">Protein biosynthesis</keyword>
<dbReference type="GO" id="GO:0004826">
    <property type="term" value="F:phenylalanine-tRNA ligase activity"/>
    <property type="evidence" value="ECO:0007669"/>
    <property type="project" value="UniProtKB-UniRule"/>
</dbReference>
<comment type="subunit">
    <text evidence="3 15">Tetramer of two alpha and two beta subunits.</text>
</comment>
<evidence type="ECO:0000256" key="4">
    <source>
        <dbReference type="ARBA" id="ARBA00022490"/>
    </source>
</evidence>
<keyword evidence="4 15" id="KW-0963">Cytoplasm</keyword>
<dbReference type="InterPro" id="IPR020825">
    <property type="entry name" value="Phe-tRNA_synthase-like_B3/B4"/>
</dbReference>
<keyword evidence="5 16" id="KW-0820">tRNA-binding</keyword>
<dbReference type="Gene3D" id="2.40.50.140">
    <property type="entry name" value="Nucleic acid-binding proteins"/>
    <property type="match status" value="1"/>
</dbReference>
<sequence>MKISYNWLKQFLKTEWTPEQTSELLTDLGLEVEGVETYQSIKGGLEGVVVGEVLTCVKHPNADKLKITTVNIGGNTPLQIVCGAPNVAAGQKVLVATIGTTLYTDEDEAWTIKKGKIRGEASHGMICAEDELGLGKSHDGIMVLDDAIKIGTPAADIFDIENDQVFEIGLTPNRADAMSHLGVARDLKAGLVQKDINLELITPSASAFRIDNRTLKIDIDVKNKDLAPRYCGVTISGLKVKESPEWLQHRLKAIGLNPINNIVDATNYVLHELGQPLHAFDAVKISGNKVEVKTLNKGTKFITLDGIERELHEDDLMICDAEKPMCIAGVFGGINSGVTETTTSIFLESAYFNPISIRKSAKRHGLNTDASFRFERGIDPNITEYALKRAALLIQEIAGGEITSDLVDVYPKKIKDFEVRLSFENAKKLIGEEIPKEIIKRILASLDIKVNNVTEAGLGLTVPAYRNDVQREADIIEEILRVYGYNNIKTTKKLNASISGISKFEDYKIQNIIGDQLVSQGFYEILSNSLTTPNYTTLSEQLKDEHNITILNALSNDLSVLRQSLLFSGLEAISFNINRKRADLKFFEYGKTYHGFGDKREEFKHLSLFVTGNQTSENWHNSSKKSDFFLIKGYIIAVLQRLGISRFNETPIKNDLFSEGIEFSQGKTKLVDFGLIKKPILKYFDISQDVLFANFNWDVILNLVKYNTIKFKAIPKYPEVRRDFALLLDDKVTFESIYKIAKQSEKQLLKNVNLFDVYQGKNLPKGKKSYAVSFTLQDENKTLTDKQIDKIMNTLQTNFEKQLGAELR</sequence>
<dbReference type="SUPFAM" id="SSF50249">
    <property type="entry name" value="Nucleic acid-binding proteins"/>
    <property type="match status" value="1"/>
</dbReference>
<keyword evidence="11 16" id="KW-0694">RNA-binding</keyword>
<evidence type="ECO:0000259" key="18">
    <source>
        <dbReference type="PROSITE" id="PS51447"/>
    </source>
</evidence>
<keyword evidence="7 15" id="KW-0479">Metal-binding</keyword>
<feature type="binding site" evidence="15">
    <location>
        <position position="468"/>
    </location>
    <ligand>
        <name>Mg(2+)</name>
        <dbReference type="ChEBI" id="CHEBI:18420"/>
        <note>shared with alpha subunit</note>
    </ligand>
</feature>
<dbReference type="SMART" id="SM00896">
    <property type="entry name" value="FDX-ACB"/>
    <property type="match status" value="1"/>
</dbReference>
<keyword evidence="6 15" id="KW-0436">Ligase</keyword>
<dbReference type="FunFam" id="3.30.70.380:FF:000001">
    <property type="entry name" value="Phenylalanine--tRNA ligase beta subunit"/>
    <property type="match status" value="1"/>
</dbReference>
<evidence type="ECO:0000256" key="7">
    <source>
        <dbReference type="ARBA" id="ARBA00022723"/>
    </source>
</evidence>
<dbReference type="FunFam" id="2.40.50.140:FF:000045">
    <property type="entry name" value="Phenylalanine--tRNA ligase beta subunit"/>
    <property type="match status" value="1"/>
</dbReference>
<dbReference type="Gene3D" id="3.30.70.380">
    <property type="entry name" value="Ferrodoxin-fold anticodon-binding domain"/>
    <property type="match status" value="1"/>
</dbReference>
<feature type="binding site" evidence="15">
    <location>
        <position position="474"/>
    </location>
    <ligand>
        <name>Mg(2+)</name>
        <dbReference type="ChEBI" id="CHEBI:18420"/>
        <note>shared with alpha subunit</note>
    </ligand>
</feature>
<dbReference type="CDD" id="cd00769">
    <property type="entry name" value="PheRS_beta_core"/>
    <property type="match status" value="1"/>
</dbReference>
<evidence type="ECO:0000256" key="11">
    <source>
        <dbReference type="ARBA" id="ARBA00022884"/>
    </source>
</evidence>
<dbReference type="InterPro" id="IPR033714">
    <property type="entry name" value="tRNA_bind_bactPheRS"/>
</dbReference>
<dbReference type="OrthoDB" id="9805455at2"/>
<dbReference type="InterPro" id="IPR005146">
    <property type="entry name" value="B3/B4_tRNA-bd"/>
</dbReference>
<comment type="similarity">
    <text evidence="2 15">Belongs to the phenylalanyl-tRNA synthetase beta subunit family. Type 1 subfamily.</text>
</comment>
<feature type="binding site" evidence="15">
    <location>
        <position position="477"/>
    </location>
    <ligand>
        <name>Mg(2+)</name>
        <dbReference type="ChEBI" id="CHEBI:18420"/>
        <note>shared with alpha subunit</note>
    </ligand>
</feature>
<dbReference type="Pfam" id="PF17759">
    <property type="entry name" value="tRNA_synthFbeta"/>
    <property type="match status" value="1"/>
</dbReference>
<evidence type="ECO:0000256" key="6">
    <source>
        <dbReference type="ARBA" id="ARBA00022598"/>
    </source>
</evidence>
<evidence type="ECO:0000256" key="13">
    <source>
        <dbReference type="ARBA" id="ARBA00023146"/>
    </source>
</evidence>
<keyword evidence="10 15" id="KW-0460">Magnesium</keyword>
<dbReference type="PROSITE" id="PS51447">
    <property type="entry name" value="FDX_ACB"/>
    <property type="match status" value="1"/>
</dbReference>
<dbReference type="GO" id="GO:0009328">
    <property type="term" value="C:phenylalanine-tRNA ligase complex"/>
    <property type="evidence" value="ECO:0007669"/>
    <property type="project" value="TreeGrafter"/>
</dbReference>
<evidence type="ECO:0000313" key="20">
    <source>
        <dbReference type="EMBL" id="TGV01012.1"/>
    </source>
</evidence>
<dbReference type="GO" id="GO:0000049">
    <property type="term" value="F:tRNA binding"/>
    <property type="evidence" value="ECO:0007669"/>
    <property type="project" value="UniProtKB-UniRule"/>
</dbReference>
<comment type="caution">
    <text evidence="20">The sequence shown here is derived from an EMBL/GenBank/DDBJ whole genome shotgun (WGS) entry which is preliminary data.</text>
</comment>
<dbReference type="HAMAP" id="MF_00283">
    <property type="entry name" value="Phe_tRNA_synth_beta1"/>
    <property type="match status" value="1"/>
</dbReference>
<dbReference type="InterPro" id="IPR005147">
    <property type="entry name" value="tRNA_synthase_B5-dom"/>
</dbReference>
<dbReference type="GO" id="GO:0006432">
    <property type="term" value="P:phenylalanyl-tRNA aminoacylation"/>
    <property type="evidence" value="ECO:0007669"/>
    <property type="project" value="UniProtKB-UniRule"/>
</dbReference>
<dbReference type="Gene3D" id="3.30.56.10">
    <property type="match status" value="2"/>
</dbReference>
<protein>
    <recommendedName>
        <fullName evidence="15">Phenylalanine--tRNA ligase beta subunit</fullName>
        <ecNumber evidence="15">6.1.1.20</ecNumber>
    </recommendedName>
    <alternativeName>
        <fullName evidence="15">Phenylalanyl-tRNA synthetase beta subunit</fullName>
        <shortName evidence="15">PheRS</shortName>
    </alternativeName>
</protein>
<dbReference type="InterPro" id="IPR045864">
    <property type="entry name" value="aa-tRNA-synth_II/BPL/LPL"/>
</dbReference>
<dbReference type="Pfam" id="PF03147">
    <property type="entry name" value="FDX-ACB"/>
    <property type="match status" value="1"/>
</dbReference>
<dbReference type="SMART" id="SM00873">
    <property type="entry name" value="B3_4"/>
    <property type="match status" value="1"/>
</dbReference>
<dbReference type="SUPFAM" id="SSF46955">
    <property type="entry name" value="Putative DNA-binding domain"/>
    <property type="match status" value="1"/>
</dbReference>
<dbReference type="GO" id="GO:0000287">
    <property type="term" value="F:magnesium ion binding"/>
    <property type="evidence" value="ECO:0007669"/>
    <property type="project" value="UniProtKB-UniRule"/>
</dbReference>
<dbReference type="InterPro" id="IPR004532">
    <property type="entry name" value="Phe-tRNA-ligase_IIc_bsu_bact"/>
</dbReference>
<evidence type="ECO:0000256" key="9">
    <source>
        <dbReference type="ARBA" id="ARBA00022840"/>
    </source>
</evidence>
<feature type="domain" description="B5" evidence="19">
    <location>
        <begin position="414"/>
        <end position="490"/>
    </location>
</feature>
<dbReference type="InterPro" id="IPR045060">
    <property type="entry name" value="Phe-tRNA-ligase_IIc_bsu"/>
</dbReference>
<name>A0A4S1DUD1_9FLAO</name>
<dbReference type="InterPro" id="IPR036690">
    <property type="entry name" value="Fdx_antiC-bd_sf"/>
</dbReference>
<evidence type="ECO:0000256" key="5">
    <source>
        <dbReference type="ARBA" id="ARBA00022555"/>
    </source>
</evidence>
<dbReference type="PROSITE" id="PS51483">
    <property type="entry name" value="B5"/>
    <property type="match status" value="1"/>
</dbReference>
<comment type="cofactor">
    <cofactor evidence="15">
        <name>Mg(2+)</name>
        <dbReference type="ChEBI" id="CHEBI:18420"/>
    </cofactor>
    <text evidence="15">Binds 2 magnesium ions per tetramer.</text>
</comment>
<evidence type="ECO:0000259" key="17">
    <source>
        <dbReference type="PROSITE" id="PS50886"/>
    </source>
</evidence>
<proteinExistence type="inferred from homology"/>
<evidence type="ECO:0000256" key="12">
    <source>
        <dbReference type="ARBA" id="ARBA00022917"/>
    </source>
</evidence>
<dbReference type="RefSeq" id="WP_135878454.1">
    <property type="nucleotide sequence ID" value="NZ_SRSO01000029.1"/>
</dbReference>
<dbReference type="PROSITE" id="PS50886">
    <property type="entry name" value="TRBD"/>
    <property type="match status" value="1"/>
</dbReference>
<keyword evidence="8 15" id="KW-0547">Nucleotide-binding</keyword>
<evidence type="ECO:0000256" key="15">
    <source>
        <dbReference type="HAMAP-Rule" id="MF_00283"/>
    </source>
</evidence>
<dbReference type="Proteomes" id="UP000307602">
    <property type="component" value="Unassembled WGS sequence"/>
</dbReference>
<dbReference type="Pfam" id="PF01588">
    <property type="entry name" value="tRNA_bind"/>
    <property type="match status" value="1"/>
</dbReference>
<evidence type="ECO:0000256" key="16">
    <source>
        <dbReference type="PROSITE-ProRule" id="PRU00209"/>
    </source>
</evidence>
<dbReference type="NCBIfam" id="NF045760">
    <property type="entry name" value="YtpR"/>
    <property type="match status" value="1"/>
</dbReference>
<dbReference type="SMART" id="SM00874">
    <property type="entry name" value="B5"/>
    <property type="match status" value="1"/>
</dbReference>
<evidence type="ECO:0000256" key="1">
    <source>
        <dbReference type="ARBA" id="ARBA00004496"/>
    </source>
</evidence>
<dbReference type="InterPro" id="IPR005121">
    <property type="entry name" value="Fdx_antiC-bd"/>
</dbReference>
<dbReference type="SUPFAM" id="SSF54991">
    <property type="entry name" value="Anticodon-binding domain of PheRS"/>
    <property type="match status" value="1"/>
</dbReference>
<feature type="domain" description="FDX-ACB" evidence="18">
    <location>
        <begin position="715"/>
        <end position="808"/>
    </location>
</feature>
<organism evidence="20 21">
    <name type="scientific">Flavivirga rizhaonensis</name>
    <dbReference type="NCBI Taxonomy" id="2559571"/>
    <lineage>
        <taxon>Bacteria</taxon>
        <taxon>Pseudomonadati</taxon>
        <taxon>Bacteroidota</taxon>
        <taxon>Flavobacteriia</taxon>
        <taxon>Flavobacteriales</taxon>
        <taxon>Flavobacteriaceae</taxon>
        <taxon>Flavivirga</taxon>
    </lineage>
</organism>
<dbReference type="AlphaFoldDB" id="A0A4S1DUD1"/>
<reference evidence="20 21" key="1">
    <citation type="submission" date="2019-04" db="EMBL/GenBank/DDBJ databases">
        <authorList>
            <person name="Liu A."/>
        </authorList>
    </citation>
    <scope>NUCLEOTIDE SEQUENCE [LARGE SCALE GENOMIC DNA]</scope>
    <source>
        <strain evidence="20 21">RZ03</strain>
    </source>
</reference>
<evidence type="ECO:0000256" key="10">
    <source>
        <dbReference type="ARBA" id="ARBA00022842"/>
    </source>
</evidence>
<dbReference type="Gene3D" id="3.50.40.10">
    <property type="entry name" value="Phenylalanyl-trna Synthetase, Chain B, domain 3"/>
    <property type="match status" value="1"/>
</dbReference>
<dbReference type="InterPro" id="IPR012340">
    <property type="entry name" value="NA-bd_OB-fold"/>
</dbReference>
<dbReference type="Pfam" id="PF03483">
    <property type="entry name" value="B3_4"/>
    <property type="match status" value="1"/>
</dbReference>
<evidence type="ECO:0000256" key="3">
    <source>
        <dbReference type="ARBA" id="ARBA00011209"/>
    </source>
</evidence>
<evidence type="ECO:0000313" key="21">
    <source>
        <dbReference type="Proteomes" id="UP000307602"/>
    </source>
</evidence>